<gene>
    <name evidence="2" type="ORF">WOA13_00520</name>
</gene>
<accession>A0ABU9KPL1</accession>
<dbReference type="Pfam" id="PF09997">
    <property type="entry name" value="DUF2238"/>
    <property type="match status" value="1"/>
</dbReference>
<evidence type="ECO:0000313" key="3">
    <source>
        <dbReference type="Proteomes" id="UP001396646"/>
    </source>
</evidence>
<evidence type="ECO:0008006" key="4">
    <source>
        <dbReference type="Google" id="ProtNLM"/>
    </source>
</evidence>
<keyword evidence="1" id="KW-1133">Transmembrane helix</keyword>
<dbReference type="RefSeq" id="WP_342126050.1">
    <property type="nucleotide sequence ID" value="NZ_JBCAUS010000002.1"/>
</dbReference>
<sequence length="222" mass="26195">MERILMNRAEMDGVDKFAFWLSTIFRLMLIIGCIVATLTGNWMHLGFFIYVLVVTFLPSLIEKRYKFKFPNEFEVLIMLYIYASLMLGEYGEYFEIFWWWDLFLHTSLGIIFPALGFILVYVLNSEHQVNLSPFFIALFSFSIAVSFGAIWEIFEYVMDGLFGLNMQKSGLVDTMWDLIVETASAFLMSTMGYLYLKKDIHVNLFKNAERKFIERNPRLFRK</sequence>
<reference evidence="2 3" key="1">
    <citation type="submission" date="2024-04" db="EMBL/GenBank/DDBJ databases">
        <title>Methanococcoides sp. LMO-2.</title>
        <authorList>
            <person name="Liang L."/>
        </authorList>
    </citation>
    <scope>NUCLEOTIDE SEQUENCE [LARGE SCALE GENOMIC DNA]</scope>
    <source>
        <strain evidence="2 3">LMO-2</strain>
    </source>
</reference>
<name>A0ABU9KPL1_9EURY</name>
<proteinExistence type="predicted"/>
<evidence type="ECO:0000256" key="1">
    <source>
        <dbReference type="SAM" id="Phobius"/>
    </source>
</evidence>
<feature type="transmembrane region" description="Helical" evidence="1">
    <location>
        <begin position="174"/>
        <end position="196"/>
    </location>
</feature>
<comment type="caution">
    <text evidence="2">The sequence shown here is derived from an EMBL/GenBank/DDBJ whole genome shotgun (WGS) entry which is preliminary data.</text>
</comment>
<evidence type="ECO:0000313" key="2">
    <source>
        <dbReference type="EMBL" id="MEL4304320.1"/>
    </source>
</evidence>
<feature type="transmembrane region" description="Helical" evidence="1">
    <location>
        <begin position="44"/>
        <end position="61"/>
    </location>
</feature>
<dbReference type="InterPro" id="IPR014509">
    <property type="entry name" value="YjdF-like"/>
</dbReference>
<feature type="transmembrane region" description="Helical" evidence="1">
    <location>
        <begin position="97"/>
        <end position="122"/>
    </location>
</feature>
<organism evidence="2 3">
    <name type="scientific">Methanococcoides cohabitans</name>
    <dbReference type="NCBI Taxonomy" id="3136559"/>
    <lineage>
        <taxon>Archaea</taxon>
        <taxon>Methanobacteriati</taxon>
        <taxon>Methanobacteriota</taxon>
        <taxon>Stenosarchaea group</taxon>
        <taxon>Methanomicrobia</taxon>
        <taxon>Methanosarcinales</taxon>
        <taxon>Methanosarcinaceae</taxon>
        <taxon>Methanococcoides</taxon>
    </lineage>
</organism>
<feature type="transmembrane region" description="Helical" evidence="1">
    <location>
        <begin position="134"/>
        <end position="154"/>
    </location>
</feature>
<feature type="transmembrane region" description="Helical" evidence="1">
    <location>
        <begin position="73"/>
        <end position="91"/>
    </location>
</feature>
<keyword evidence="3" id="KW-1185">Reference proteome</keyword>
<keyword evidence="1" id="KW-0472">Membrane</keyword>
<keyword evidence="1" id="KW-0812">Transmembrane</keyword>
<dbReference type="EMBL" id="JBCAUS010000002">
    <property type="protein sequence ID" value="MEL4304320.1"/>
    <property type="molecule type" value="Genomic_DNA"/>
</dbReference>
<protein>
    <recommendedName>
        <fullName evidence="4">DUF2238 domain-containing protein</fullName>
    </recommendedName>
</protein>
<feature type="transmembrane region" description="Helical" evidence="1">
    <location>
        <begin position="17"/>
        <end position="38"/>
    </location>
</feature>
<dbReference type="Proteomes" id="UP001396646">
    <property type="component" value="Unassembled WGS sequence"/>
</dbReference>